<evidence type="ECO:0000256" key="2">
    <source>
        <dbReference type="ARBA" id="ARBA00001946"/>
    </source>
</evidence>
<dbReference type="Pfam" id="PF00481">
    <property type="entry name" value="PP2C"/>
    <property type="match status" value="1"/>
</dbReference>
<dbReference type="SUPFAM" id="SSF81606">
    <property type="entry name" value="PP2C-like"/>
    <property type="match status" value="1"/>
</dbReference>
<dbReference type="InterPro" id="IPR036457">
    <property type="entry name" value="PPM-type-like_dom_sf"/>
</dbReference>
<dbReference type="PROSITE" id="PS51746">
    <property type="entry name" value="PPM_2"/>
    <property type="match status" value="1"/>
</dbReference>
<evidence type="ECO:0000259" key="12">
    <source>
        <dbReference type="PROSITE" id="PS51746"/>
    </source>
</evidence>
<feature type="compositionally biased region" description="Basic and acidic residues" evidence="11">
    <location>
        <begin position="345"/>
        <end position="357"/>
    </location>
</feature>
<evidence type="ECO:0000256" key="7">
    <source>
        <dbReference type="ARBA" id="ARBA00022912"/>
    </source>
</evidence>
<evidence type="ECO:0000256" key="1">
    <source>
        <dbReference type="ARBA" id="ARBA00001936"/>
    </source>
</evidence>
<proteinExistence type="inferred from homology"/>
<evidence type="ECO:0000313" key="13">
    <source>
        <dbReference type="EMBL" id="OLY84060.1"/>
    </source>
</evidence>
<comment type="cofactor">
    <cofactor evidence="1">
        <name>Mn(2+)</name>
        <dbReference type="ChEBI" id="CHEBI:29035"/>
    </cofactor>
</comment>
<dbReference type="InterPro" id="IPR015655">
    <property type="entry name" value="PP2C"/>
</dbReference>
<dbReference type="PANTHER" id="PTHR13832">
    <property type="entry name" value="PROTEIN PHOSPHATASE 2C"/>
    <property type="match status" value="1"/>
</dbReference>
<dbReference type="CDD" id="cd00143">
    <property type="entry name" value="PP2Cc"/>
    <property type="match status" value="1"/>
</dbReference>
<dbReference type="GO" id="GO:0046872">
    <property type="term" value="F:metal ion binding"/>
    <property type="evidence" value="ECO:0007669"/>
    <property type="project" value="UniProtKB-KW"/>
</dbReference>
<keyword evidence="8" id="KW-0464">Manganese</keyword>
<comment type="caution">
    <text evidence="13">The sequence shown here is derived from an EMBL/GenBank/DDBJ whole genome shotgun (WGS) entry which is preliminary data.</text>
</comment>
<evidence type="ECO:0000256" key="4">
    <source>
        <dbReference type="ARBA" id="ARBA00013081"/>
    </source>
</evidence>
<dbReference type="PANTHER" id="PTHR13832:SF565">
    <property type="entry name" value="AT28366P-RELATED"/>
    <property type="match status" value="1"/>
</dbReference>
<comment type="cofactor">
    <cofactor evidence="2">
        <name>Mg(2+)</name>
        <dbReference type="ChEBI" id="CHEBI:18420"/>
    </cofactor>
</comment>
<dbReference type="OrthoDB" id="10264738at2759"/>
<evidence type="ECO:0000256" key="9">
    <source>
        <dbReference type="ARBA" id="ARBA00048832"/>
    </source>
</evidence>
<accession>A0A1R0H4G3</accession>
<keyword evidence="7 10" id="KW-0904">Protein phosphatase</keyword>
<sequence>MGQTLSNPITTKDTTSGGDEKYIFAASSMQGWRITMEDAHTTLLNIDETSKVAFFAVFDGHGGSNAAIFAGKHLHKHIIDSEHYSKGEYELAIRDGFMSADDELRKISSKSGDPSGCTSVVVLLTPDGQIYCGNAGDSRAILSCSGDAVELSHDHKPSNPEEYKRIVASGGFVEYGRVNGNLALSRALGDFDFKKNEGRSAEEQMVTALPDVINRTITAEDEFIVVACDGIWDCLTNQQVSHYVRECISLGAKLEEICESMMEKCLASESELGGVGCDNMTVLIVGILQGKTESEWYESIAKKFIQEDHDIHDMNIVDSDNSVSEPENNHEMQIDSVNSTTPASDDSKPSNSDKIEETEPETEADSKTIESDITVTHNDKTEIGSSKASNLEHEESK</sequence>
<dbReference type="FunFam" id="3.60.40.10:FF:000016">
    <property type="entry name" value="Protein phosphatase 2C"/>
    <property type="match status" value="1"/>
</dbReference>
<dbReference type="EC" id="3.1.3.16" evidence="4"/>
<feature type="region of interest" description="Disordered" evidence="11">
    <location>
        <begin position="317"/>
        <end position="397"/>
    </location>
</feature>
<evidence type="ECO:0000256" key="10">
    <source>
        <dbReference type="RuleBase" id="RU003465"/>
    </source>
</evidence>
<evidence type="ECO:0000256" key="5">
    <source>
        <dbReference type="ARBA" id="ARBA00022723"/>
    </source>
</evidence>
<comment type="similarity">
    <text evidence="3 10">Belongs to the PP2C family.</text>
</comment>
<protein>
    <recommendedName>
        <fullName evidence="4">protein-serine/threonine phosphatase</fullName>
        <ecNumber evidence="4">3.1.3.16</ecNumber>
    </recommendedName>
</protein>
<reference evidence="13 14" key="1">
    <citation type="journal article" date="2016" name="Mol. Biol. Evol.">
        <title>Genome-Wide Survey of Gut Fungi (Harpellales) Reveals the First Horizontally Transferred Ubiquitin Gene from a Mosquito Host.</title>
        <authorList>
            <person name="Wang Y."/>
            <person name="White M.M."/>
            <person name="Kvist S."/>
            <person name="Moncalvo J.M."/>
        </authorList>
    </citation>
    <scope>NUCLEOTIDE SEQUENCE [LARGE SCALE GENOMIC DNA]</scope>
    <source>
        <strain evidence="13 14">ALG-7-W6</strain>
    </source>
</reference>
<evidence type="ECO:0000256" key="6">
    <source>
        <dbReference type="ARBA" id="ARBA00022801"/>
    </source>
</evidence>
<evidence type="ECO:0000256" key="8">
    <source>
        <dbReference type="ARBA" id="ARBA00023211"/>
    </source>
</evidence>
<evidence type="ECO:0000313" key="14">
    <source>
        <dbReference type="Proteomes" id="UP000187455"/>
    </source>
</evidence>
<dbReference type="Proteomes" id="UP000187455">
    <property type="component" value="Unassembled WGS sequence"/>
</dbReference>
<dbReference type="Gene3D" id="3.60.40.10">
    <property type="entry name" value="PPM-type phosphatase domain"/>
    <property type="match status" value="1"/>
</dbReference>
<dbReference type="SMART" id="SM00332">
    <property type="entry name" value="PP2Cc"/>
    <property type="match status" value="1"/>
</dbReference>
<comment type="catalytic activity">
    <reaction evidence="9">
        <text>O-phospho-L-threonyl-[protein] + H2O = L-threonyl-[protein] + phosphate</text>
        <dbReference type="Rhea" id="RHEA:47004"/>
        <dbReference type="Rhea" id="RHEA-COMP:11060"/>
        <dbReference type="Rhea" id="RHEA-COMP:11605"/>
        <dbReference type="ChEBI" id="CHEBI:15377"/>
        <dbReference type="ChEBI" id="CHEBI:30013"/>
        <dbReference type="ChEBI" id="CHEBI:43474"/>
        <dbReference type="ChEBI" id="CHEBI:61977"/>
        <dbReference type="EC" id="3.1.3.16"/>
    </reaction>
    <physiologicalReaction direction="left-to-right" evidence="9">
        <dbReference type="Rhea" id="RHEA:47005"/>
    </physiologicalReaction>
</comment>
<dbReference type="EMBL" id="LSSL01000638">
    <property type="protein sequence ID" value="OLY84060.1"/>
    <property type="molecule type" value="Genomic_DNA"/>
</dbReference>
<dbReference type="PROSITE" id="PS01032">
    <property type="entry name" value="PPM_1"/>
    <property type="match status" value="1"/>
</dbReference>
<feature type="compositionally biased region" description="Polar residues" evidence="11">
    <location>
        <begin position="335"/>
        <end position="344"/>
    </location>
</feature>
<dbReference type="AlphaFoldDB" id="A0A1R0H4G3"/>
<evidence type="ECO:0000256" key="11">
    <source>
        <dbReference type="SAM" id="MobiDB-lite"/>
    </source>
</evidence>
<dbReference type="GO" id="GO:0004722">
    <property type="term" value="F:protein serine/threonine phosphatase activity"/>
    <property type="evidence" value="ECO:0007669"/>
    <property type="project" value="UniProtKB-EC"/>
</dbReference>
<name>A0A1R0H4G3_9FUNG</name>
<organism evidence="13 14">
    <name type="scientific">Smittium mucronatum</name>
    <dbReference type="NCBI Taxonomy" id="133383"/>
    <lineage>
        <taxon>Eukaryota</taxon>
        <taxon>Fungi</taxon>
        <taxon>Fungi incertae sedis</taxon>
        <taxon>Zoopagomycota</taxon>
        <taxon>Kickxellomycotina</taxon>
        <taxon>Harpellomycetes</taxon>
        <taxon>Harpellales</taxon>
        <taxon>Legeriomycetaceae</taxon>
        <taxon>Smittium</taxon>
    </lineage>
</organism>
<keyword evidence="14" id="KW-1185">Reference proteome</keyword>
<keyword evidence="5" id="KW-0479">Metal-binding</keyword>
<dbReference type="STRING" id="133383.A0A1R0H4G3"/>
<gene>
    <name evidence="13" type="ORF">AYI68_g1784</name>
</gene>
<feature type="domain" description="PPM-type phosphatase" evidence="12">
    <location>
        <begin position="23"/>
        <end position="287"/>
    </location>
</feature>
<dbReference type="InterPro" id="IPR000222">
    <property type="entry name" value="PP2C_BS"/>
</dbReference>
<keyword evidence="6 10" id="KW-0378">Hydrolase</keyword>
<dbReference type="InterPro" id="IPR001932">
    <property type="entry name" value="PPM-type_phosphatase-like_dom"/>
</dbReference>
<evidence type="ECO:0000256" key="3">
    <source>
        <dbReference type="ARBA" id="ARBA00006702"/>
    </source>
</evidence>